<proteinExistence type="predicted"/>
<reference evidence="1 2" key="1">
    <citation type="journal article" date="2018" name="Environ. Microbiol.">
        <title>Isolation and genomic characterization of Novimethylophilus kurashikiensis gen. nov. sp. nov., a new lanthanide-dependent methylotrophic species of Methylophilaceae.</title>
        <authorList>
            <person name="Lv H."/>
            <person name="Sahin N."/>
            <person name="Tani A."/>
        </authorList>
    </citation>
    <scope>NUCLEOTIDE SEQUENCE [LARGE SCALE GENOMIC DNA]</scope>
    <source>
        <strain evidence="1 2">La2-4</strain>
    </source>
</reference>
<keyword evidence="2" id="KW-1185">Reference proteome</keyword>
<dbReference type="RefSeq" id="WP_109016851.1">
    <property type="nucleotide sequence ID" value="NZ_BDOQ01000019.1"/>
</dbReference>
<comment type="caution">
    <text evidence="1">The sequence shown here is derived from an EMBL/GenBank/DDBJ whole genome shotgun (WGS) entry which is preliminary data.</text>
</comment>
<sequence>MFSLFTPLDKHLDNGFGAVADSFREAADILRTAEGGISPFHGHLPISYLYRHAIELYLKASIIIFHRHLRVPYGKNPYHGEPYVLVEGLWKPMYNEHRISPLYNYLKFLLSDNQEYLAENTRTDWSFPEGFDSLIENVHEIDSSSTYFRYPVTKAGDRDKEKSSAKQTTMEEVIAHAGLKKKPLKTMVVVSALDEVQRVFVHDNESSIELVSRLHEVAETLHGCHTALIGELVGFAF</sequence>
<protein>
    <submittedName>
        <fullName evidence="1">Chromosomal replication initiator protein DnaA</fullName>
    </submittedName>
</protein>
<dbReference type="OrthoDB" id="9181631at2"/>
<evidence type="ECO:0000313" key="2">
    <source>
        <dbReference type="Proteomes" id="UP000245081"/>
    </source>
</evidence>
<organism evidence="1 2">
    <name type="scientific">Novimethylophilus kurashikiensis</name>
    <dbReference type="NCBI Taxonomy" id="1825523"/>
    <lineage>
        <taxon>Bacteria</taxon>
        <taxon>Pseudomonadati</taxon>
        <taxon>Pseudomonadota</taxon>
        <taxon>Betaproteobacteria</taxon>
        <taxon>Nitrosomonadales</taxon>
        <taxon>Methylophilaceae</taxon>
        <taxon>Novimethylophilus</taxon>
    </lineage>
</organism>
<accession>A0A2R5FBX2</accession>
<dbReference type="EMBL" id="BDOQ01000019">
    <property type="protein sequence ID" value="GBG15712.1"/>
    <property type="molecule type" value="Genomic_DNA"/>
</dbReference>
<gene>
    <name evidence="1" type="ORF">NMK_3323</name>
</gene>
<dbReference type="Proteomes" id="UP000245081">
    <property type="component" value="Unassembled WGS sequence"/>
</dbReference>
<dbReference type="AlphaFoldDB" id="A0A2R5FBX2"/>
<name>A0A2R5FBX2_9PROT</name>
<evidence type="ECO:0000313" key="1">
    <source>
        <dbReference type="EMBL" id="GBG15712.1"/>
    </source>
</evidence>